<dbReference type="SMART" id="SM00382">
    <property type="entry name" value="AAA"/>
    <property type="match status" value="1"/>
</dbReference>
<evidence type="ECO:0000313" key="4">
    <source>
        <dbReference type="Proteomes" id="UP001338125"/>
    </source>
</evidence>
<dbReference type="Pfam" id="PF00004">
    <property type="entry name" value="AAA"/>
    <property type="match status" value="1"/>
</dbReference>
<evidence type="ECO:0000256" key="1">
    <source>
        <dbReference type="SAM" id="MobiDB-lite"/>
    </source>
</evidence>
<name>A0ABR0SWM2_9HYPO</name>
<reference evidence="3 4" key="1">
    <citation type="submission" date="2024-01" db="EMBL/GenBank/DDBJ databases">
        <title>Complete genome of Cladobotryum mycophilum ATHUM6906.</title>
        <authorList>
            <person name="Christinaki A.C."/>
            <person name="Myridakis A.I."/>
            <person name="Kouvelis V.N."/>
        </authorList>
    </citation>
    <scope>NUCLEOTIDE SEQUENCE [LARGE SCALE GENOMIC DNA]</scope>
    <source>
        <strain evidence="3 4">ATHUM6906</strain>
    </source>
</reference>
<comment type="caution">
    <text evidence="3">The sequence shown here is derived from an EMBL/GenBank/DDBJ whole genome shotgun (WGS) entry which is preliminary data.</text>
</comment>
<feature type="region of interest" description="Disordered" evidence="1">
    <location>
        <begin position="362"/>
        <end position="398"/>
    </location>
</feature>
<gene>
    <name evidence="3" type="ORF">PT974_01859</name>
</gene>
<dbReference type="SUPFAM" id="SSF52540">
    <property type="entry name" value="P-loop containing nucleoside triphosphate hydrolases"/>
    <property type="match status" value="1"/>
</dbReference>
<organism evidence="3 4">
    <name type="scientific">Cladobotryum mycophilum</name>
    <dbReference type="NCBI Taxonomy" id="491253"/>
    <lineage>
        <taxon>Eukaryota</taxon>
        <taxon>Fungi</taxon>
        <taxon>Dikarya</taxon>
        <taxon>Ascomycota</taxon>
        <taxon>Pezizomycotina</taxon>
        <taxon>Sordariomycetes</taxon>
        <taxon>Hypocreomycetidae</taxon>
        <taxon>Hypocreales</taxon>
        <taxon>Hypocreaceae</taxon>
        <taxon>Cladobotryum</taxon>
    </lineage>
</organism>
<dbReference type="InterPro" id="IPR003593">
    <property type="entry name" value="AAA+_ATPase"/>
</dbReference>
<feature type="domain" description="AAA+ ATPase" evidence="2">
    <location>
        <begin position="500"/>
        <end position="625"/>
    </location>
</feature>
<feature type="region of interest" description="Disordered" evidence="1">
    <location>
        <begin position="1"/>
        <end position="22"/>
    </location>
</feature>
<feature type="compositionally biased region" description="Acidic residues" evidence="1">
    <location>
        <begin position="371"/>
        <end position="381"/>
    </location>
</feature>
<evidence type="ECO:0000313" key="3">
    <source>
        <dbReference type="EMBL" id="KAK5996524.1"/>
    </source>
</evidence>
<proteinExistence type="predicted"/>
<protein>
    <submittedName>
        <fullName evidence="3">26S proteasome regulatory subunit-like-like protein</fullName>
    </submittedName>
</protein>
<dbReference type="PANTHER" id="PTHR46411:SF2">
    <property type="entry name" value="AAA+ ATPASE DOMAIN-CONTAINING PROTEIN"/>
    <property type="match status" value="1"/>
</dbReference>
<dbReference type="Proteomes" id="UP001338125">
    <property type="component" value="Unassembled WGS sequence"/>
</dbReference>
<dbReference type="CDD" id="cd19481">
    <property type="entry name" value="RecA-like_protease"/>
    <property type="match status" value="1"/>
</dbReference>
<dbReference type="InterPro" id="IPR003959">
    <property type="entry name" value="ATPase_AAA_core"/>
</dbReference>
<sequence length="739" mass="84345">MARRKKTKAPVDGASTCLDPVPEDPPDVKSCKGFIDIVEYHPERWDSCKVEIIPTEEFETMQVKSQKEIPTYEDYAIVLRRTWHKEAQGPVMSKTELEIQSEVLCNALRKVIPDSYMGTALEAYPIKLPSPFMVLFFYREEIEALAKDTKQDKRLQRDAQVLYEFIKNDRLVVSIFQDHAKYSKQGRVLLDILWTIYRPNSLAILNSGPIQECWILHRASMENHQGFDGESPRLVLQTIKIPFVRTQVWKITDLPLIPITHCDNWDIIKGTFVKRSMRLRELLEIDMSSFGSRNYNGTVWKEDQSEFEAGRDPLFGTQQINERVIVDYQTAAKKTYHNKKLECFHVESQLTEQQMMARGFYSKSGGSVEPCTEDEDGDNDEDKWRYRKGKPPPDENRKSVVSFKPDLQDLAQLSETVSNTFHISTADADLLCPALVPAFCLRMKKWRWLLIDQLQRVKWDSAAFEFLRLESVTKKLVQSLVKGHQAASFRFDDVITGKGQGLVFLLHGQPGLGKTLTAESVADYLERPLYSITGAELGTSVSDVESGLDDIFDLTKRWNAVTLLDEADVLLCKRKSAEMDRNAVVAVFLRKLEYFQGVLFLTTNRKQDFDDAFKSRIHVTISYPALSEDSQSAIWENLVNGNMVEVDSTWTPEVYAVLAKLKLNGRAIKNILRTSVAFAHAEGEPLGVQHVLTLLETELADDCQPIAYETALHKSEKKRQVESTIEELRGLVSGKLRLN</sequence>
<accession>A0ABR0SWM2</accession>
<keyword evidence="4" id="KW-1185">Reference proteome</keyword>
<evidence type="ECO:0000259" key="2">
    <source>
        <dbReference type="SMART" id="SM00382"/>
    </source>
</evidence>
<dbReference type="EMBL" id="JAVFKD010000002">
    <property type="protein sequence ID" value="KAK5996524.1"/>
    <property type="molecule type" value="Genomic_DNA"/>
</dbReference>
<dbReference type="Gene3D" id="3.40.50.300">
    <property type="entry name" value="P-loop containing nucleotide triphosphate hydrolases"/>
    <property type="match status" value="1"/>
</dbReference>
<dbReference type="InterPro" id="IPR027417">
    <property type="entry name" value="P-loop_NTPase"/>
</dbReference>
<dbReference type="PANTHER" id="PTHR46411">
    <property type="entry name" value="FAMILY ATPASE, PUTATIVE-RELATED"/>
    <property type="match status" value="1"/>
</dbReference>